<name>A0A645G055_9ZZZZ</name>
<dbReference type="AlphaFoldDB" id="A0A645G055"/>
<sequence>MPAVLKINGSEAKISDIIHAGDVIEFQPAKHGEAAKACVGDVVEDYGQTIFVNEVIADMNTTLKTGDVIVNIGDKKTLALEENISEDNAKEDSVENKDIVKKEKEIFVTTEGAEDKRNHDEIKIGEPKIPVKFTINNKPITFLPKDNKEPYYLMDMLEHSGIDFDHPDGNVVLKVNGEDGYFQQQLNSGDVIEIFCEKI</sequence>
<proteinExistence type="predicted"/>
<reference evidence="1" key="1">
    <citation type="submission" date="2019-08" db="EMBL/GenBank/DDBJ databases">
        <authorList>
            <person name="Kucharzyk K."/>
            <person name="Murdoch R.W."/>
            <person name="Higgins S."/>
            <person name="Loffler F."/>
        </authorList>
    </citation>
    <scope>NUCLEOTIDE SEQUENCE</scope>
</reference>
<protein>
    <submittedName>
        <fullName evidence="1">Uncharacterized protein</fullName>
    </submittedName>
</protein>
<gene>
    <name evidence="1" type="ORF">SDC9_167575</name>
</gene>
<comment type="caution">
    <text evidence="1">The sequence shown here is derived from an EMBL/GenBank/DDBJ whole genome shotgun (WGS) entry which is preliminary data.</text>
</comment>
<dbReference type="EMBL" id="VSSQ01067888">
    <property type="protein sequence ID" value="MPN20197.1"/>
    <property type="molecule type" value="Genomic_DNA"/>
</dbReference>
<organism evidence="1">
    <name type="scientific">bioreactor metagenome</name>
    <dbReference type="NCBI Taxonomy" id="1076179"/>
    <lineage>
        <taxon>unclassified sequences</taxon>
        <taxon>metagenomes</taxon>
        <taxon>ecological metagenomes</taxon>
    </lineage>
</organism>
<evidence type="ECO:0000313" key="1">
    <source>
        <dbReference type="EMBL" id="MPN20197.1"/>
    </source>
</evidence>
<accession>A0A645G055</accession>